<evidence type="ECO:0000256" key="2">
    <source>
        <dbReference type="ARBA" id="ARBA00010876"/>
    </source>
</evidence>
<evidence type="ECO:0000256" key="3">
    <source>
        <dbReference type="ARBA" id="ARBA00023235"/>
    </source>
</evidence>
<evidence type="ECO:0000256" key="4">
    <source>
        <dbReference type="ARBA" id="ARBA00031870"/>
    </source>
</evidence>
<organism evidence="9 10">
    <name type="scientific">Helicobacter valdiviensis</name>
    <dbReference type="NCBI Taxonomy" id="1458358"/>
    <lineage>
        <taxon>Bacteria</taxon>
        <taxon>Pseudomonadati</taxon>
        <taxon>Campylobacterota</taxon>
        <taxon>Epsilonproteobacteria</taxon>
        <taxon>Campylobacterales</taxon>
        <taxon>Helicobacteraceae</taxon>
        <taxon>Helicobacter</taxon>
    </lineage>
</organism>
<dbReference type="GO" id="GO:0000455">
    <property type="term" value="P:enzyme-directed rRNA pseudouridine synthesis"/>
    <property type="evidence" value="ECO:0007669"/>
    <property type="project" value="TreeGrafter"/>
</dbReference>
<keyword evidence="3" id="KW-0413">Isomerase</keyword>
<keyword evidence="10" id="KW-1185">Reference proteome</keyword>
<sequence length="289" mass="32956">MIKNYKKDNKTQVKKNKQISKSPYVKSKQEQAKPNIPKLSPNAQKAYKLLALQEKISNNEAKDLIDRGLVSVSNRKIKIARALMNPNIHFKIEQRLKPKILFSDSNILAVDKPSFMSSSEVAEEFKEWVLLHRLDKETSGVLLFVKEGSAFEEKAKEEFKKERVYKEYVAIVQGIVEEGREINTPLLIKKGNFAKVSVSKKESGIRAITFIEPLEISGKKTKLKVNIKTGKTHQIRVHLSSINHPIIGDTLYGGKEAKRILLHAYKIKIFDYEFCASLPKEFTFAELAN</sequence>
<dbReference type="PROSITE" id="PS50889">
    <property type="entry name" value="S4"/>
    <property type="match status" value="1"/>
</dbReference>
<feature type="region of interest" description="Disordered" evidence="7">
    <location>
        <begin position="1"/>
        <end position="39"/>
    </location>
</feature>
<evidence type="ECO:0000256" key="6">
    <source>
        <dbReference type="PROSITE-ProRule" id="PRU00182"/>
    </source>
</evidence>
<evidence type="ECO:0000313" key="9">
    <source>
        <dbReference type="EMBL" id="PZT47390.1"/>
    </source>
</evidence>
<comment type="similarity">
    <text evidence="2">Belongs to the pseudouridine synthase RluA family.</text>
</comment>
<evidence type="ECO:0000256" key="1">
    <source>
        <dbReference type="ARBA" id="ARBA00000073"/>
    </source>
</evidence>
<accession>A0A2W6NEJ7</accession>
<keyword evidence="6" id="KW-0694">RNA-binding</keyword>
<dbReference type="SUPFAM" id="SSF55120">
    <property type="entry name" value="Pseudouridine synthase"/>
    <property type="match status" value="1"/>
</dbReference>
<dbReference type="GO" id="GO:0003723">
    <property type="term" value="F:RNA binding"/>
    <property type="evidence" value="ECO:0007669"/>
    <property type="project" value="UniProtKB-KW"/>
</dbReference>
<evidence type="ECO:0000259" key="8">
    <source>
        <dbReference type="Pfam" id="PF00849"/>
    </source>
</evidence>
<proteinExistence type="inferred from homology"/>
<dbReference type="Gene3D" id="3.30.2350.10">
    <property type="entry name" value="Pseudouridine synthase"/>
    <property type="match status" value="1"/>
</dbReference>
<comment type="catalytic activity">
    <reaction evidence="1">
        <text>a uridine in RNA = a pseudouridine in RNA</text>
        <dbReference type="Rhea" id="RHEA:48348"/>
        <dbReference type="Rhea" id="RHEA-COMP:12068"/>
        <dbReference type="Rhea" id="RHEA-COMP:12069"/>
        <dbReference type="ChEBI" id="CHEBI:65314"/>
        <dbReference type="ChEBI" id="CHEBI:65315"/>
    </reaction>
</comment>
<comment type="caution">
    <text evidence="9">The sequence shown here is derived from an EMBL/GenBank/DDBJ whole genome shotgun (WGS) entry which is preliminary data.</text>
</comment>
<dbReference type="GO" id="GO:0009982">
    <property type="term" value="F:pseudouridine synthase activity"/>
    <property type="evidence" value="ECO:0007669"/>
    <property type="project" value="InterPro"/>
</dbReference>
<dbReference type="AlphaFoldDB" id="A0A2W6NEJ7"/>
<dbReference type="OrthoDB" id="128480at2"/>
<dbReference type="EMBL" id="NBIU01000037">
    <property type="protein sequence ID" value="PZT47390.1"/>
    <property type="molecule type" value="Genomic_DNA"/>
</dbReference>
<dbReference type="InterPro" id="IPR020103">
    <property type="entry name" value="PsdUridine_synth_cat_dom_sf"/>
</dbReference>
<dbReference type="RefSeq" id="WP_111230529.1">
    <property type="nucleotide sequence ID" value="NZ_NBIU01000037.1"/>
</dbReference>
<dbReference type="CDD" id="cd02869">
    <property type="entry name" value="PseudoU_synth_RluA_like"/>
    <property type="match status" value="1"/>
</dbReference>
<dbReference type="InterPro" id="IPR006145">
    <property type="entry name" value="PsdUridine_synth_RsuA/RluA"/>
</dbReference>
<name>A0A2W6NEJ7_9HELI</name>
<dbReference type="Pfam" id="PF00849">
    <property type="entry name" value="PseudoU_synth_2"/>
    <property type="match status" value="1"/>
</dbReference>
<protein>
    <recommendedName>
        <fullName evidence="4">RNA pseudouridylate synthase</fullName>
    </recommendedName>
    <alternativeName>
        <fullName evidence="5">RNA-uridine isomerase</fullName>
    </alternativeName>
</protein>
<dbReference type="InterPro" id="IPR050188">
    <property type="entry name" value="RluA_PseudoU_synthase"/>
</dbReference>
<feature type="domain" description="Pseudouridine synthase RsuA/RluA-like" evidence="8">
    <location>
        <begin position="125"/>
        <end position="241"/>
    </location>
</feature>
<dbReference type="GO" id="GO:0140098">
    <property type="term" value="F:catalytic activity, acting on RNA"/>
    <property type="evidence" value="ECO:0007669"/>
    <property type="project" value="UniProtKB-ARBA"/>
</dbReference>
<dbReference type="PANTHER" id="PTHR21600">
    <property type="entry name" value="MITOCHONDRIAL RNA PSEUDOURIDINE SYNTHASE"/>
    <property type="match status" value="1"/>
</dbReference>
<dbReference type="InterPro" id="IPR006224">
    <property type="entry name" value="PsdUridine_synth_RluA-like_CS"/>
</dbReference>
<evidence type="ECO:0000256" key="5">
    <source>
        <dbReference type="ARBA" id="ARBA00033164"/>
    </source>
</evidence>
<dbReference type="PROSITE" id="PS01129">
    <property type="entry name" value="PSI_RLU"/>
    <property type="match status" value="1"/>
</dbReference>
<dbReference type="Proteomes" id="UP000249746">
    <property type="component" value="Unassembled WGS sequence"/>
</dbReference>
<dbReference type="PANTHER" id="PTHR21600:SF44">
    <property type="entry name" value="RIBOSOMAL LARGE SUBUNIT PSEUDOURIDINE SYNTHASE D"/>
    <property type="match status" value="1"/>
</dbReference>
<gene>
    <name evidence="9" type="ORF">B6S12_09330</name>
</gene>
<evidence type="ECO:0000313" key="10">
    <source>
        <dbReference type="Proteomes" id="UP000249746"/>
    </source>
</evidence>
<evidence type="ECO:0000256" key="7">
    <source>
        <dbReference type="SAM" id="MobiDB-lite"/>
    </source>
</evidence>
<feature type="compositionally biased region" description="Basic and acidic residues" evidence="7">
    <location>
        <begin position="1"/>
        <end position="11"/>
    </location>
</feature>
<reference evidence="9 10" key="1">
    <citation type="submission" date="2017-03" db="EMBL/GenBank/DDBJ databases">
        <title>Genomic and clinical evidence uncovers the enterohepatic species Helicobacter valdiviensis as a potential human intestinal pathogen.</title>
        <authorList>
            <person name="Fresia P."/>
            <person name="Jara R."/>
            <person name="Sierra R."/>
            <person name="Ferres I."/>
            <person name="Greif G."/>
            <person name="Iraola G."/>
            <person name="Collado L."/>
        </authorList>
    </citation>
    <scope>NUCLEOTIDE SEQUENCE [LARGE SCALE GENOMIC DNA]</scope>
    <source>
        <strain evidence="9 10">WBE14</strain>
    </source>
</reference>